<gene>
    <name evidence="11" type="ORF">OESDEN_07674</name>
</gene>
<dbReference type="PROSITE" id="PS00070">
    <property type="entry name" value="ALDEHYDE_DEHYDR_CYS"/>
    <property type="match status" value="1"/>
</dbReference>
<evidence type="ECO:0000256" key="6">
    <source>
        <dbReference type="ARBA" id="ARBA00039517"/>
    </source>
</evidence>
<keyword evidence="4" id="KW-0520">NAD</keyword>
<keyword evidence="12" id="KW-1185">Reference proteome</keyword>
<dbReference type="InterPro" id="IPR016163">
    <property type="entry name" value="Ald_DH_C"/>
</dbReference>
<dbReference type="FunFam" id="3.40.309.10:FF:000002">
    <property type="entry name" value="Methylmalonate-semialdehyde dehydrogenase (Acylating)"/>
    <property type="match status" value="1"/>
</dbReference>
<keyword evidence="3" id="KW-0560">Oxidoreductase</keyword>
<dbReference type="Gene3D" id="3.40.309.10">
    <property type="entry name" value="Aldehyde Dehydrogenase, Chain A, domain 2"/>
    <property type="match status" value="1"/>
</dbReference>
<name>A0A0B1T5B9_OESDE</name>
<dbReference type="SUPFAM" id="SSF53720">
    <property type="entry name" value="ALDH-like"/>
    <property type="match status" value="1"/>
</dbReference>
<dbReference type="InterPro" id="IPR016162">
    <property type="entry name" value="Ald_DH_N"/>
</dbReference>
<dbReference type="InterPro" id="IPR015590">
    <property type="entry name" value="Aldehyde_DH_dom"/>
</dbReference>
<evidence type="ECO:0000256" key="8">
    <source>
        <dbReference type="ARBA" id="ARBA00047644"/>
    </source>
</evidence>
<dbReference type="CDD" id="cd07085">
    <property type="entry name" value="ALDH_F6_MMSDH"/>
    <property type="match status" value="1"/>
</dbReference>
<dbReference type="EMBL" id="KN551356">
    <property type="protein sequence ID" value="KHJ92439.1"/>
    <property type="molecule type" value="Genomic_DNA"/>
</dbReference>
<evidence type="ECO:0000313" key="12">
    <source>
        <dbReference type="Proteomes" id="UP000053660"/>
    </source>
</evidence>
<dbReference type="Proteomes" id="UP000053660">
    <property type="component" value="Unassembled WGS sequence"/>
</dbReference>
<dbReference type="Pfam" id="PF00171">
    <property type="entry name" value="Aldedh"/>
    <property type="match status" value="1"/>
</dbReference>
<evidence type="ECO:0000256" key="4">
    <source>
        <dbReference type="ARBA" id="ARBA00023027"/>
    </source>
</evidence>
<protein>
    <recommendedName>
        <fullName evidence="6">Probable methylmalonate-semialdehyde/malonate-semialdehyde dehydrogenase [acylating], mitochondrial</fullName>
        <ecNumber evidence="2">1.2.1.27</ecNumber>
    </recommendedName>
    <alternativeName>
        <fullName evidence="7">Malonate-semialdehyde dehydrogenase [acylating]</fullName>
    </alternativeName>
</protein>
<feature type="domain" description="Aldehyde dehydrogenase" evidence="10">
    <location>
        <begin position="3"/>
        <end position="346"/>
    </location>
</feature>
<dbReference type="GO" id="GO:0004491">
    <property type="term" value="F:methylmalonate-semialdehyde dehydrogenase (acylating, NAD) activity"/>
    <property type="evidence" value="ECO:0007669"/>
    <property type="project" value="UniProtKB-EC"/>
</dbReference>
<sequence>MDTLSIRIPLGVTAGICPFNFPAMVPLWMFPLAVATGNTMLLKPSEQDPGACMMLAELAKEAGIPDGVLNVIHGQHDAVNFICDHPDIRAISFVGADTAGKHIYERGAKNGKRVQCNMGAKNHGVVMPDCNKEQALNQLTAAAFGAAGQRCMALTTAILVGEARSWLPDIVEKAKKLHVNAGWKPETDIGPLISKNAKNRVVGLIQGAKKEGANVVLDGSDIVVPGFENGNFVGPSVIAGVKPNMTCYKEEIFGPVLVVMEAEDLNEATDIINRNPYGNGTAIFTSNGATARKFTHDVDCGQIGINVPIPVPLPMFSFTGSRGSFLGDMNFYGKGGINFYTQWKTITQFWNEKLTEIKPQMSFPQLK</sequence>
<comment type="catalytic activity">
    <reaction evidence="8">
        <text>2-methyl-3-oxopropanoate + NAD(+) + CoA + H2O = propanoyl-CoA + hydrogencarbonate + NADH + H(+)</text>
        <dbReference type="Rhea" id="RHEA:20804"/>
        <dbReference type="ChEBI" id="CHEBI:15377"/>
        <dbReference type="ChEBI" id="CHEBI:15378"/>
        <dbReference type="ChEBI" id="CHEBI:17544"/>
        <dbReference type="ChEBI" id="CHEBI:57287"/>
        <dbReference type="ChEBI" id="CHEBI:57392"/>
        <dbReference type="ChEBI" id="CHEBI:57540"/>
        <dbReference type="ChEBI" id="CHEBI:57700"/>
        <dbReference type="ChEBI" id="CHEBI:57945"/>
        <dbReference type="EC" id="1.2.1.27"/>
    </reaction>
    <physiologicalReaction direction="left-to-right" evidence="8">
        <dbReference type="Rhea" id="RHEA:20805"/>
    </physiologicalReaction>
</comment>
<accession>A0A0B1T5B9</accession>
<organism evidence="11 12">
    <name type="scientific">Oesophagostomum dentatum</name>
    <name type="common">Nodular worm</name>
    <dbReference type="NCBI Taxonomy" id="61180"/>
    <lineage>
        <taxon>Eukaryota</taxon>
        <taxon>Metazoa</taxon>
        <taxon>Ecdysozoa</taxon>
        <taxon>Nematoda</taxon>
        <taxon>Chromadorea</taxon>
        <taxon>Rhabditida</taxon>
        <taxon>Rhabditina</taxon>
        <taxon>Rhabditomorpha</taxon>
        <taxon>Strongyloidea</taxon>
        <taxon>Strongylidae</taxon>
        <taxon>Oesophagostomum</taxon>
    </lineage>
</organism>
<dbReference type="GO" id="GO:0005739">
    <property type="term" value="C:mitochondrion"/>
    <property type="evidence" value="ECO:0007669"/>
    <property type="project" value="TreeGrafter"/>
</dbReference>
<proteinExistence type="inferred from homology"/>
<reference evidence="11 12" key="1">
    <citation type="submission" date="2014-03" db="EMBL/GenBank/DDBJ databases">
        <title>Draft genome of the hookworm Oesophagostomum dentatum.</title>
        <authorList>
            <person name="Mitreva M."/>
        </authorList>
    </citation>
    <scope>NUCLEOTIDE SEQUENCE [LARGE SCALE GENOMIC DNA]</scope>
    <source>
        <strain evidence="11 12">OD-Hann</strain>
    </source>
</reference>
<evidence type="ECO:0000256" key="1">
    <source>
        <dbReference type="ARBA" id="ARBA00009986"/>
    </source>
</evidence>
<dbReference type="InterPro" id="IPR016161">
    <property type="entry name" value="Ald_DH/histidinol_DH"/>
</dbReference>
<dbReference type="PANTHER" id="PTHR43866">
    <property type="entry name" value="MALONATE-SEMIALDEHYDE DEHYDROGENASE"/>
    <property type="match status" value="1"/>
</dbReference>
<comment type="function">
    <text evidence="5">Probable malonate and methylmalonate semialdehyde dehydrogenase involved in the catabolism of valine, thymine, and compounds catabolized by way of beta-alanine, including uracil and cytidine.</text>
</comment>
<dbReference type="GO" id="GO:0006574">
    <property type="term" value="P:L-valine catabolic process"/>
    <property type="evidence" value="ECO:0007669"/>
    <property type="project" value="TreeGrafter"/>
</dbReference>
<dbReference type="EC" id="1.2.1.27" evidence="2"/>
<dbReference type="NCBIfam" id="TIGR01722">
    <property type="entry name" value="MMSDH"/>
    <property type="match status" value="1"/>
</dbReference>
<evidence type="ECO:0000256" key="5">
    <source>
        <dbReference type="ARBA" id="ARBA00037458"/>
    </source>
</evidence>
<dbReference type="OrthoDB" id="310895at2759"/>
<comment type="similarity">
    <text evidence="1">Belongs to the aldehyde dehydrogenase family.</text>
</comment>
<dbReference type="GO" id="GO:0006210">
    <property type="term" value="P:thymine catabolic process"/>
    <property type="evidence" value="ECO:0007669"/>
    <property type="project" value="TreeGrafter"/>
</dbReference>
<evidence type="ECO:0000256" key="7">
    <source>
        <dbReference type="ARBA" id="ARBA00042419"/>
    </source>
</evidence>
<evidence type="ECO:0000256" key="9">
    <source>
        <dbReference type="ARBA" id="ARBA00048821"/>
    </source>
</evidence>
<evidence type="ECO:0000313" key="11">
    <source>
        <dbReference type="EMBL" id="KHJ92439.1"/>
    </source>
</evidence>
<dbReference type="InterPro" id="IPR010061">
    <property type="entry name" value="MeMal-semiAld_DH"/>
</dbReference>
<dbReference type="PANTHER" id="PTHR43866:SF3">
    <property type="entry name" value="METHYLMALONATE-SEMIALDEHYDE DEHYDROGENASE [ACYLATING], MITOCHONDRIAL"/>
    <property type="match status" value="1"/>
</dbReference>
<dbReference type="InterPro" id="IPR016160">
    <property type="entry name" value="Ald_DH_CS_CYS"/>
</dbReference>
<evidence type="ECO:0000256" key="2">
    <source>
        <dbReference type="ARBA" id="ARBA00013048"/>
    </source>
</evidence>
<comment type="catalytic activity">
    <reaction evidence="9">
        <text>3-oxopropanoate + NAD(+) + CoA + H2O = hydrogencarbonate + acetyl-CoA + NADH + H(+)</text>
        <dbReference type="Rhea" id="RHEA:76615"/>
        <dbReference type="ChEBI" id="CHEBI:15377"/>
        <dbReference type="ChEBI" id="CHEBI:15378"/>
        <dbReference type="ChEBI" id="CHEBI:17544"/>
        <dbReference type="ChEBI" id="CHEBI:33190"/>
        <dbReference type="ChEBI" id="CHEBI:57287"/>
        <dbReference type="ChEBI" id="CHEBI:57288"/>
        <dbReference type="ChEBI" id="CHEBI:57540"/>
        <dbReference type="ChEBI" id="CHEBI:57945"/>
        <dbReference type="EC" id="1.2.1.27"/>
    </reaction>
    <physiologicalReaction direction="left-to-right" evidence="9">
        <dbReference type="Rhea" id="RHEA:76616"/>
    </physiologicalReaction>
</comment>
<evidence type="ECO:0000259" key="10">
    <source>
        <dbReference type="Pfam" id="PF00171"/>
    </source>
</evidence>
<evidence type="ECO:0000256" key="3">
    <source>
        <dbReference type="ARBA" id="ARBA00023002"/>
    </source>
</evidence>
<dbReference type="AlphaFoldDB" id="A0A0B1T5B9"/>
<dbReference type="Gene3D" id="3.40.605.10">
    <property type="entry name" value="Aldehyde Dehydrogenase, Chain A, domain 1"/>
    <property type="match status" value="1"/>
</dbReference>